<organism evidence="3 4">
    <name type="scientific">Serendipita indica (strain DSM 11827)</name>
    <name type="common">Root endophyte fungus</name>
    <name type="synonym">Piriformospora indica</name>
    <dbReference type="NCBI Taxonomy" id="1109443"/>
    <lineage>
        <taxon>Eukaryota</taxon>
        <taxon>Fungi</taxon>
        <taxon>Dikarya</taxon>
        <taxon>Basidiomycota</taxon>
        <taxon>Agaricomycotina</taxon>
        <taxon>Agaricomycetes</taxon>
        <taxon>Sebacinales</taxon>
        <taxon>Serendipitaceae</taxon>
        <taxon>Serendipita</taxon>
    </lineage>
</organism>
<evidence type="ECO:0000259" key="2">
    <source>
        <dbReference type="PROSITE" id="PS51468"/>
    </source>
</evidence>
<protein>
    <submittedName>
        <fullName evidence="3">Related to Vault poly[ADP-ribose] polymerase</fullName>
    </submittedName>
</protein>
<dbReference type="PROSITE" id="PS50234">
    <property type="entry name" value="VWFA"/>
    <property type="match status" value="1"/>
</dbReference>
<dbReference type="PROSITE" id="PS51468">
    <property type="entry name" value="VIT"/>
    <property type="match status" value="1"/>
</dbReference>
<name>G4TYG9_SERID</name>
<dbReference type="STRING" id="1109443.G4TYG9"/>
<feature type="domain" description="VIT" evidence="2">
    <location>
        <begin position="7"/>
        <end position="136"/>
    </location>
</feature>
<dbReference type="PANTHER" id="PTHR45737">
    <property type="entry name" value="VON WILLEBRAND FACTOR A DOMAIN-CONTAINING PROTEIN 5A"/>
    <property type="match status" value="1"/>
</dbReference>
<accession>G4TYG9</accession>
<dbReference type="Proteomes" id="UP000007148">
    <property type="component" value="Unassembled WGS sequence"/>
</dbReference>
<dbReference type="PANTHER" id="PTHR45737:SF6">
    <property type="entry name" value="VON WILLEBRAND FACTOR A DOMAIN-CONTAINING PROTEIN 5A"/>
    <property type="match status" value="1"/>
</dbReference>
<dbReference type="InterPro" id="IPR036465">
    <property type="entry name" value="vWFA_dom_sf"/>
</dbReference>
<sequence>MSYIVVGIIPVGGDLKLREQYPLVQSRCNYNVIDVYSIAEVVQDYQSTAPINRDVDYVFPLPPSAAVCSFKAVIDDKRTIKGIVKEKGEAKRDFDKAVAQGKTAGLLQQEHADVFRVSLGNIKPNTKISVHISFVSIVPHDGSSQTALRITMPTSIAPRYGVAPTNIPWARNSSNRFELTVAIQMNKPVTSVSSPSHPIGLTLGCNQKELTGDYEPSKAFVHLADAAFLDKDIVIVVSAQGLDAPRCSVERWLKSDGAEETTDAYALTLVPKFDLPALPRQEYIFLVDRSGSMGGGRINSVKAALQILLRSLPSRNTTFNIVSFGSHHTSLWPTSQPYSAEAMETASKHVDEFSANYGGTEMRAAIEYAFQSRADFKNWHMIDSKEKVPTSVFVLTDGEAWDLEGLVDCVSKNCTASKDNGSLLRTFVLGVGNEVSTAMCDGIARAGRGTAVYVATGEKPDAKLMGLLKAARGGVIDDLAIEWTPETKDNESMDDEFEVVDTPEPKKDIAPSPQAPLSLFDDMHVDKPVELGAQKSIVNLAPPPRIQQAPKSGKLPIPLYPGFRCSIFAIIKQNSNPGPYSPHIKITGKVLGRDVVFQVPVSPVSVDNSALAGVEGGRLLHTLAAKQLIQAFEDLAKTPENKAEIERLGKRYSLASSVTSFIAIDEEKEAEDRLEEWTTGTPDLEWELPQSLLSQLPRLPD</sequence>
<comment type="caution">
    <text evidence="3">The sequence shown here is derived from an EMBL/GenBank/DDBJ whole genome shotgun (WGS) entry which is preliminary data.</text>
</comment>
<dbReference type="OMA" id="RTADMPE"/>
<dbReference type="InParanoid" id="G4TYG9"/>
<dbReference type="AlphaFoldDB" id="G4TYG9"/>
<dbReference type="HOGENOM" id="CLU_003826_3_0_1"/>
<keyword evidence="4" id="KW-1185">Reference proteome</keyword>
<feature type="domain" description="VWFA" evidence="1">
    <location>
        <begin position="282"/>
        <end position="479"/>
    </location>
</feature>
<dbReference type="InterPro" id="IPR013694">
    <property type="entry name" value="VIT"/>
</dbReference>
<evidence type="ECO:0000313" key="4">
    <source>
        <dbReference type="Proteomes" id="UP000007148"/>
    </source>
</evidence>
<dbReference type="EMBL" id="CAFZ01000716">
    <property type="protein sequence ID" value="CCA76362.1"/>
    <property type="molecule type" value="Genomic_DNA"/>
</dbReference>
<dbReference type="OrthoDB" id="1729737at2759"/>
<proteinExistence type="predicted"/>
<evidence type="ECO:0000313" key="3">
    <source>
        <dbReference type="EMBL" id="CCA76362.1"/>
    </source>
</evidence>
<reference evidence="3 4" key="1">
    <citation type="journal article" date="2011" name="PLoS Pathog.">
        <title>Endophytic Life Strategies Decoded by Genome and Transcriptome Analyses of the Mutualistic Root Symbiont Piriformospora indica.</title>
        <authorList>
            <person name="Zuccaro A."/>
            <person name="Lahrmann U."/>
            <person name="Guldener U."/>
            <person name="Langen G."/>
            <person name="Pfiffi S."/>
            <person name="Biedenkopf D."/>
            <person name="Wong P."/>
            <person name="Samans B."/>
            <person name="Grimm C."/>
            <person name="Basiewicz M."/>
            <person name="Murat C."/>
            <person name="Martin F."/>
            <person name="Kogel K.H."/>
        </authorList>
    </citation>
    <scope>NUCLEOTIDE SEQUENCE [LARGE SCALE GENOMIC DNA]</scope>
    <source>
        <strain evidence="3 4">DSM 11827</strain>
    </source>
</reference>
<dbReference type="eggNOG" id="ENOG502QRPK">
    <property type="taxonomic scope" value="Eukaryota"/>
</dbReference>
<dbReference type="Pfam" id="PF08487">
    <property type="entry name" value="VIT"/>
    <property type="match status" value="1"/>
</dbReference>
<dbReference type="SUPFAM" id="SSF53300">
    <property type="entry name" value="vWA-like"/>
    <property type="match status" value="1"/>
</dbReference>
<gene>
    <name evidence="3" type="ORF">PIIN_10355</name>
</gene>
<dbReference type="SMART" id="SM00609">
    <property type="entry name" value="VIT"/>
    <property type="match status" value="1"/>
</dbReference>
<dbReference type="InterPro" id="IPR002035">
    <property type="entry name" value="VWF_A"/>
</dbReference>
<evidence type="ECO:0000259" key="1">
    <source>
        <dbReference type="PROSITE" id="PS50234"/>
    </source>
</evidence>
<dbReference type="Gene3D" id="3.40.50.410">
    <property type="entry name" value="von Willebrand factor, type A domain"/>
    <property type="match status" value="1"/>
</dbReference>
<dbReference type="Pfam" id="PF13768">
    <property type="entry name" value="VWA_3"/>
    <property type="match status" value="1"/>
</dbReference>
<dbReference type="SMART" id="SM00327">
    <property type="entry name" value="VWA"/>
    <property type="match status" value="1"/>
</dbReference>